<dbReference type="InterPro" id="IPR046703">
    <property type="entry name" value="DUF6776"/>
</dbReference>
<dbReference type="Pfam" id="PF20567">
    <property type="entry name" value="DUF6776"/>
    <property type="match status" value="1"/>
</dbReference>
<evidence type="ECO:0000256" key="2">
    <source>
        <dbReference type="SAM" id="Phobius"/>
    </source>
</evidence>
<name>A0A6N9TC13_9ALTE</name>
<keyword evidence="2" id="KW-0812">Transmembrane</keyword>
<comment type="caution">
    <text evidence="3">The sequence shown here is derived from an EMBL/GenBank/DDBJ whole genome shotgun (WGS) entry which is preliminary data.</text>
</comment>
<feature type="coiled-coil region" evidence="1">
    <location>
        <begin position="59"/>
        <end position="107"/>
    </location>
</feature>
<protein>
    <submittedName>
        <fullName evidence="3">Uncharacterized protein</fullName>
    </submittedName>
</protein>
<dbReference type="RefSeq" id="WP_163104386.1">
    <property type="nucleotide sequence ID" value="NZ_JAAAWO010000001.1"/>
</dbReference>
<organism evidence="3 4">
    <name type="scientific">Alteromonas genovensis</name>
    <dbReference type="NCBI Taxonomy" id="471225"/>
    <lineage>
        <taxon>Bacteria</taxon>
        <taxon>Pseudomonadati</taxon>
        <taxon>Pseudomonadota</taxon>
        <taxon>Gammaproteobacteria</taxon>
        <taxon>Alteromonadales</taxon>
        <taxon>Alteromonadaceae</taxon>
        <taxon>Alteromonas/Salinimonas group</taxon>
        <taxon>Alteromonas</taxon>
    </lineage>
</organism>
<keyword evidence="2" id="KW-0472">Membrane</keyword>
<gene>
    <name evidence="3" type="ORF">GTQ48_00405</name>
</gene>
<dbReference type="AlphaFoldDB" id="A0A6N9TC13"/>
<proteinExistence type="predicted"/>
<sequence length="246" mass="27930">MTTDQLKTLLGNHKFALLVAFLMLIMLGFGFQLARYIDKGDGLIVKAQKETIAILSTDNNKLTTRVNQLDVEMELTQLENESLTKTLVEIKQQLEEQQQLLTFYERVVAPEKSDSIFVADDIELFSLGDNNYQLRMVLLQPTQQKSVINGSLKLSIKGELAGDAVAYKSNDDNFIGDDITFRFRYFQAVSIDFSLPKTFEPESLLLSTTVYRYKTNKGKYERTLLWSDIETEVNMNGLSLSPVSTL</sequence>
<keyword evidence="4" id="KW-1185">Reference proteome</keyword>
<evidence type="ECO:0000313" key="3">
    <source>
        <dbReference type="EMBL" id="NDW13992.1"/>
    </source>
</evidence>
<feature type="transmembrane region" description="Helical" evidence="2">
    <location>
        <begin position="15"/>
        <end position="34"/>
    </location>
</feature>
<evidence type="ECO:0000313" key="4">
    <source>
        <dbReference type="Proteomes" id="UP000471381"/>
    </source>
</evidence>
<accession>A0A6N9TC13</accession>
<keyword evidence="1" id="KW-0175">Coiled coil</keyword>
<reference evidence="3 4" key="1">
    <citation type="submission" date="2020-01" db="EMBL/GenBank/DDBJ databases">
        <title>Genomes of bacteria type strains.</title>
        <authorList>
            <person name="Chen J."/>
            <person name="Zhu S."/>
            <person name="Yang J."/>
        </authorList>
    </citation>
    <scope>NUCLEOTIDE SEQUENCE [LARGE SCALE GENOMIC DNA]</scope>
    <source>
        <strain evidence="3 4">LMG 24078</strain>
    </source>
</reference>
<dbReference type="EMBL" id="JAAAWO010000001">
    <property type="protein sequence ID" value="NDW13992.1"/>
    <property type="molecule type" value="Genomic_DNA"/>
</dbReference>
<keyword evidence="2" id="KW-1133">Transmembrane helix</keyword>
<evidence type="ECO:0000256" key="1">
    <source>
        <dbReference type="SAM" id="Coils"/>
    </source>
</evidence>
<dbReference type="Proteomes" id="UP000471381">
    <property type="component" value="Unassembled WGS sequence"/>
</dbReference>